<gene>
    <name evidence="1" type="ORF">Ahy_B07g087592</name>
</gene>
<sequence>MLHQLDLEIHQVLVVTWCLHHFEFSRDHQLGSTSNAPNSMAAFRQHVDESHHDLVNLLTQQTTTILNHMMADHELKFERLARKVERIVWVVDYDEGDQNLQMNQ</sequence>
<evidence type="ECO:0000313" key="2">
    <source>
        <dbReference type="Proteomes" id="UP000289738"/>
    </source>
</evidence>
<keyword evidence="2" id="KW-1185">Reference proteome</keyword>
<dbReference type="Proteomes" id="UP000289738">
    <property type="component" value="Chromosome B07"/>
</dbReference>
<dbReference type="EMBL" id="SDMP01000017">
    <property type="protein sequence ID" value="RYQ99632.1"/>
    <property type="molecule type" value="Genomic_DNA"/>
</dbReference>
<protein>
    <submittedName>
        <fullName evidence="1">Uncharacterized protein</fullName>
    </submittedName>
</protein>
<name>A0A444YCJ1_ARAHY</name>
<accession>A0A444YCJ1</accession>
<reference evidence="1 2" key="1">
    <citation type="submission" date="2019-01" db="EMBL/GenBank/DDBJ databases">
        <title>Sequencing of cultivated peanut Arachis hypogaea provides insights into genome evolution and oil improvement.</title>
        <authorList>
            <person name="Chen X."/>
        </authorList>
    </citation>
    <scope>NUCLEOTIDE SEQUENCE [LARGE SCALE GENOMIC DNA]</scope>
    <source>
        <strain evidence="2">cv. Fuhuasheng</strain>
        <tissue evidence="1">Leaves</tissue>
    </source>
</reference>
<comment type="caution">
    <text evidence="1">The sequence shown here is derived from an EMBL/GenBank/DDBJ whole genome shotgun (WGS) entry which is preliminary data.</text>
</comment>
<organism evidence="1 2">
    <name type="scientific">Arachis hypogaea</name>
    <name type="common">Peanut</name>
    <dbReference type="NCBI Taxonomy" id="3818"/>
    <lineage>
        <taxon>Eukaryota</taxon>
        <taxon>Viridiplantae</taxon>
        <taxon>Streptophyta</taxon>
        <taxon>Embryophyta</taxon>
        <taxon>Tracheophyta</taxon>
        <taxon>Spermatophyta</taxon>
        <taxon>Magnoliopsida</taxon>
        <taxon>eudicotyledons</taxon>
        <taxon>Gunneridae</taxon>
        <taxon>Pentapetalae</taxon>
        <taxon>rosids</taxon>
        <taxon>fabids</taxon>
        <taxon>Fabales</taxon>
        <taxon>Fabaceae</taxon>
        <taxon>Papilionoideae</taxon>
        <taxon>50 kb inversion clade</taxon>
        <taxon>dalbergioids sensu lato</taxon>
        <taxon>Dalbergieae</taxon>
        <taxon>Pterocarpus clade</taxon>
        <taxon>Arachis</taxon>
    </lineage>
</organism>
<evidence type="ECO:0000313" key="1">
    <source>
        <dbReference type="EMBL" id="RYQ99632.1"/>
    </source>
</evidence>
<dbReference type="AlphaFoldDB" id="A0A444YCJ1"/>
<proteinExistence type="predicted"/>